<dbReference type="InterPro" id="IPR044824">
    <property type="entry name" value="MAIN-like"/>
</dbReference>
<protein>
    <submittedName>
        <fullName evidence="3">OLC1v1022769C1</fullName>
    </submittedName>
</protein>
<evidence type="ECO:0000256" key="1">
    <source>
        <dbReference type="SAM" id="MobiDB-lite"/>
    </source>
</evidence>
<organism evidence="3 4">
    <name type="scientific">Oldenlandia corymbosa var. corymbosa</name>
    <dbReference type="NCBI Taxonomy" id="529605"/>
    <lineage>
        <taxon>Eukaryota</taxon>
        <taxon>Viridiplantae</taxon>
        <taxon>Streptophyta</taxon>
        <taxon>Embryophyta</taxon>
        <taxon>Tracheophyta</taxon>
        <taxon>Spermatophyta</taxon>
        <taxon>Magnoliopsida</taxon>
        <taxon>eudicotyledons</taxon>
        <taxon>Gunneridae</taxon>
        <taxon>Pentapetalae</taxon>
        <taxon>asterids</taxon>
        <taxon>lamiids</taxon>
        <taxon>Gentianales</taxon>
        <taxon>Rubiaceae</taxon>
        <taxon>Rubioideae</taxon>
        <taxon>Spermacoceae</taxon>
        <taxon>Hedyotis-Oldenlandia complex</taxon>
        <taxon>Oldenlandia</taxon>
    </lineage>
</organism>
<feature type="compositionally biased region" description="Polar residues" evidence="1">
    <location>
        <begin position="482"/>
        <end position="501"/>
    </location>
</feature>
<gene>
    <name evidence="3" type="ORF">OLC1_LOCUS1020</name>
</gene>
<dbReference type="AlphaFoldDB" id="A0AAV1C287"/>
<dbReference type="GO" id="GO:0010073">
    <property type="term" value="P:meristem maintenance"/>
    <property type="evidence" value="ECO:0007669"/>
    <property type="project" value="InterPro"/>
</dbReference>
<feature type="compositionally biased region" description="Polar residues" evidence="1">
    <location>
        <begin position="657"/>
        <end position="671"/>
    </location>
</feature>
<accession>A0AAV1C287</accession>
<dbReference type="Proteomes" id="UP001161247">
    <property type="component" value="Chromosome 1"/>
</dbReference>
<proteinExistence type="predicted"/>
<feature type="domain" description="Aminotransferase-like plant mobile" evidence="2">
    <location>
        <begin position="93"/>
        <end position="465"/>
    </location>
</feature>
<evidence type="ECO:0000259" key="2">
    <source>
        <dbReference type="Pfam" id="PF10536"/>
    </source>
</evidence>
<keyword evidence="4" id="KW-1185">Reference proteome</keyword>
<feature type="compositionally biased region" description="Basic and acidic residues" evidence="1">
    <location>
        <begin position="757"/>
        <end position="771"/>
    </location>
</feature>
<dbReference type="PANTHER" id="PTHR46033:SF67">
    <property type="entry name" value="AMINOTRANSFERASE-LIKE, PLANT MOBILE DOMAIN FAMILY PROTEIN"/>
    <property type="match status" value="1"/>
</dbReference>
<evidence type="ECO:0000313" key="3">
    <source>
        <dbReference type="EMBL" id="CAI9088442.1"/>
    </source>
</evidence>
<dbReference type="PANTHER" id="PTHR46033">
    <property type="entry name" value="PROTEIN MAIN-LIKE 2"/>
    <property type="match status" value="1"/>
</dbReference>
<feature type="region of interest" description="Disordered" evidence="1">
    <location>
        <begin position="757"/>
        <end position="776"/>
    </location>
</feature>
<sequence>MEERKEHMISPTISGKRTAGITFRVAHFLSPTVTSDDGEVPSRTISPHDLKFNFSKKQSVKVKFPGWKQPPKDWGAWVERMYSLHHFRWKRAGICDAIMNSTHIIHRNNELIHGFAEKWCPDTNTFLFPWGETTITLEDVMIIGGYSVLGDPVFSPIESPESEEVEKKLLDARSELNQTAAKKACQGGWLKKFMNSGSEIEHEAFLALWLSRFVFPTKSCDDTIGRHVLNIAIHLARGTKIALAPAVLASLYANLSEMKRALVISGSKRLQKNGKGTKKDEILEVSISAPFQLVQIWTWERFVSLRPNPLPFETDQPRFAKWHNLRLKDIGDVKLSIEKAGDLFLWRPYAVGSKSLLVPHGIYKEEARWLTVGSSIDEEQEVLLRWLTISELVGIDSNCIEQYLPHRVAMQFGLDQDVPGPVARVNSSQIMAWENYNREIRDGRLYVPSRLFESDVTTRYLQWWKNCRIVSSCNPVKTNALGVNSNQKGLNNKMQSSLLENSTKKRKKISELEKSSNKKKRISKCSKSSSGKNLKDGAVLSSVFSSKSNDEEMPLSALLEKSAKRRKKISKLEKSSNKSRKILKLLKISTKKNLKDNTVASSGFSHKCNKGRPHPEYTDGCHQIRQLPTNASGRKNKGPNVITLTGSDFKKAFGNQMRPNSTQKVVESENGSAKDKNLENGGAKKVVGSTGFLSSSEKKLNDRDAVVGSGCHNHKEMPYTDASGIKDKGSNMINLAGLEHKNATFADEMRPDSMRKMVESEKGRSSKRGSECEDQVTSADSKNKFINSNTKNGRKCRLDALKDLLIQWETHCSNLERIVAEYRRNHAHVRT</sequence>
<name>A0AAV1C287_OLDCO</name>
<feature type="region of interest" description="Disordered" evidence="1">
    <location>
        <begin position="482"/>
        <end position="533"/>
    </location>
</feature>
<dbReference type="EMBL" id="OX459118">
    <property type="protein sequence ID" value="CAI9088442.1"/>
    <property type="molecule type" value="Genomic_DNA"/>
</dbReference>
<reference evidence="3" key="1">
    <citation type="submission" date="2023-03" db="EMBL/GenBank/DDBJ databases">
        <authorList>
            <person name="Julca I."/>
        </authorList>
    </citation>
    <scope>NUCLEOTIDE SEQUENCE</scope>
</reference>
<evidence type="ECO:0000313" key="4">
    <source>
        <dbReference type="Proteomes" id="UP001161247"/>
    </source>
</evidence>
<dbReference type="Pfam" id="PF10536">
    <property type="entry name" value="PMD"/>
    <property type="match status" value="1"/>
</dbReference>
<feature type="region of interest" description="Disordered" evidence="1">
    <location>
        <begin position="654"/>
        <end position="682"/>
    </location>
</feature>
<dbReference type="InterPro" id="IPR019557">
    <property type="entry name" value="AminoTfrase-like_pln_mobile"/>
</dbReference>